<evidence type="ECO:0000313" key="4">
    <source>
        <dbReference type="Proteomes" id="UP000094527"/>
    </source>
</evidence>
<evidence type="ECO:0000256" key="1">
    <source>
        <dbReference type="SAM" id="MobiDB-lite"/>
    </source>
</evidence>
<dbReference type="Pfam" id="PF10269">
    <property type="entry name" value="Tmemb_185A"/>
    <property type="match status" value="1"/>
</dbReference>
<name>A0A1D2N5H8_ORCCI</name>
<dbReference type="STRING" id="48709.A0A1D2N5H8"/>
<keyword evidence="4" id="KW-1185">Reference proteome</keyword>
<dbReference type="PANTHER" id="PTHR13568">
    <property type="entry name" value="FAM11A, B PROTEIN"/>
    <property type="match status" value="1"/>
</dbReference>
<keyword evidence="2" id="KW-0472">Membrane</keyword>
<dbReference type="EMBL" id="LJIJ01000202">
    <property type="protein sequence ID" value="ODN00517.1"/>
    <property type="molecule type" value="Genomic_DNA"/>
</dbReference>
<feature type="transmembrane region" description="Helical" evidence="2">
    <location>
        <begin position="46"/>
        <end position="74"/>
    </location>
</feature>
<feature type="transmembrane region" description="Helical" evidence="2">
    <location>
        <begin position="251"/>
        <end position="270"/>
    </location>
</feature>
<dbReference type="OMA" id="HEFGKHD"/>
<feature type="transmembrane region" description="Helical" evidence="2">
    <location>
        <begin position="23"/>
        <end position="40"/>
    </location>
</feature>
<feature type="non-terminal residue" evidence="3">
    <location>
        <position position="1"/>
    </location>
</feature>
<feature type="transmembrane region" description="Helical" evidence="2">
    <location>
        <begin position="119"/>
        <end position="142"/>
    </location>
</feature>
<comment type="caution">
    <text evidence="3">The sequence shown here is derived from an EMBL/GenBank/DDBJ whole genome shotgun (WGS) entry which is preliminary data.</text>
</comment>
<dbReference type="InterPro" id="IPR019396">
    <property type="entry name" value="TM_Fragile-X-F-assoc"/>
</dbReference>
<protein>
    <submittedName>
        <fullName evidence="3">Transmembrane protein</fullName>
    </submittedName>
</protein>
<gene>
    <name evidence="3" type="ORF">Ocin01_06165</name>
</gene>
<organism evidence="3 4">
    <name type="scientific">Orchesella cincta</name>
    <name type="common">Springtail</name>
    <name type="synonym">Podura cincta</name>
    <dbReference type="NCBI Taxonomy" id="48709"/>
    <lineage>
        <taxon>Eukaryota</taxon>
        <taxon>Metazoa</taxon>
        <taxon>Ecdysozoa</taxon>
        <taxon>Arthropoda</taxon>
        <taxon>Hexapoda</taxon>
        <taxon>Collembola</taxon>
        <taxon>Entomobryomorpha</taxon>
        <taxon>Entomobryoidea</taxon>
        <taxon>Orchesellidae</taxon>
        <taxon>Orchesellinae</taxon>
        <taxon>Orchesella</taxon>
    </lineage>
</organism>
<dbReference type="Proteomes" id="UP000094527">
    <property type="component" value="Unassembled WGS sequence"/>
</dbReference>
<proteinExistence type="predicted"/>
<dbReference type="PANTHER" id="PTHR13568:SF6">
    <property type="entry name" value="TRANSMEMBRANE PROTEIN 185A"/>
    <property type="match status" value="1"/>
</dbReference>
<dbReference type="AlphaFoldDB" id="A0A1D2N5H8"/>
<feature type="transmembrane region" description="Helical" evidence="2">
    <location>
        <begin position="86"/>
        <end position="107"/>
    </location>
</feature>
<feature type="transmembrane region" description="Helical" evidence="2">
    <location>
        <begin position="217"/>
        <end position="239"/>
    </location>
</feature>
<dbReference type="OrthoDB" id="72976at2759"/>
<feature type="transmembrane region" description="Helical" evidence="2">
    <location>
        <begin position="180"/>
        <end position="205"/>
    </location>
</feature>
<evidence type="ECO:0000313" key="3">
    <source>
        <dbReference type="EMBL" id="ODN00517.1"/>
    </source>
</evidence>
<keyword evidence="2 3" id="KW-0812">Transmembrane</keyword>
<feature type="transmembrane region" description="Helical" evidence="2">
    <location>
        <begin position="149"/>
        <end position="168"/>
    </location>
</feature>
<accession>A0A1D2N5H8</accession>
<evidence type="ECO:0000256" key="2">
    <source>
        <dbReference type="SAM" id="Phobius"/>
    </source>
</evidence>
<feature type="region of interest" description="Disordered" evidence="1">
    <location>
        <begin position="309"/>
        <end position="334"/>
    </location>
</feature>
<keyword evidence="2" id="KW-1133">Transmembrane helix</keyword>
<reference evidence="3 4" key="1">
    <citation type="journal article" date="2016" name="Genome Biol. Evol.">
        <title>Gene Family Evolution Reflects Adaptation to Soil Environmental Stressors in the Genome of the Collembolan Orchesella cincta.</title>
        <authorList>
            <person name="Faddeeva-Vakhrusheva A."/>
            <person name="Derks M.F."/>
            <person name="Anvar S.Y."/>
            <person name="Agamennone V."/>
            <person name="Suring W."/>
            <person name="Smit S."/>
            <person name="van Straalen N.M."/>
            <person name="Roelofs D."/>
        </authorList>
    </citation>
    <scope>NUCLEOTIDE SEQUENCE [LARGE SCALE GENOMIC DNA]</scope>
    <source>
        <tissue evidence="3">Mixed pool</tissue>
    </source>
</reference>
<sequence length="358" mass="41375">NTVRFRSRMNVERISQDFNPSKFVVYSCLFVFTILIALRQDETITWSYWAVFTPIWLWKLMVVLGAVVGSLVWWRHPHYRMEGEAYIQYKAMMMTLALHLLLLMFELLVCDNLESQRHLWILVFIPLIFISIISIAICIWAVKNDRSFDLELFCSVNILQFIFLALRLDNFISWDWEVVFVPLWILLCVSLVGVLYSIIFAGIIFRAPEVNAEQRRSSTSSAIGYTFLVIPILIFQVLLTNKLDENMNISYMAAVSPLCLTYIQLILTSFSNKRSNKWWFGIRKNFCHFLLDVCPCFQEYCNISYSVQDDEDEGRGGRDAIDASGSEFQASSKSTPAIVVSKINSKPIVPIVSIEMPD</sequence>